<dbReference type="InterPro" id="IPR001227">
    <property type="entry name" value="Ac_transferase_dom_sf"/>
</dbReference>
<dbReference type="Pfam" id="PF08659">
    <property type="entry name" value="KR"/>
    <property type="match status" value="1"/>
</dbReference>
<dbReference type="GO" id="GO:0016491">
    <property type="term" value="F:oxidoreductase activity"/>
    <property type="evidence" value="ECO:0007669"/>
    <property type="project" value="UniProtKB-KW"/>
</dbReference>
<dbReference type="InterPro" id="IPR011032">
    <property type="entry name" value="GroES-like_sf"/>
</dbReference>
<dbReference type="InterPro" id="IPR020806">
    <property type="entry name" value="PKS_PP-bd"/>
</dbReference>
<evidence type="ECO:0000256" key="1">
    <source>
        <dbReference type="ARBA" id="ARBA00022450"/>
    </source>
</evidence>
<dbReference type="SMART" id="SM00823">
    <property type="entry name" value="PKS_PP"/>
    <property type="match status" value="1"/>
</dbReference>
<dbReference type="InterPro" id="IPR018201">
    <property type="entry name" value="Ketoacyl_synth_AS"/>
</dbReference>
<dbReference type="InterPro" id="IPR016036">
    <property type="entry name" value="Malonyl_transacylase_ACP-bd"/>
</dbReference>
<dbReference type="InterPro" id="IPR057326">
    <property type="entry name" value="KR_dom"/>
</dbReference>
<dbReference type="InterPro" id="IPR036291">
    <property type="entry name" value="NAD(P)-bd_dom_sf"/>
</dbReference>
<dbReference type="SMART" id="SM00822">
    <property type="entry name" value="PKS_KR"/>
    <property type="match status" value="1"/>
</dbReference>
<feature type="domain" description="Ketosynthase family 3 (KS3)" evidence="8">
    <location>
        <begin position="14"/>
        <end position="440"/>
    </location>
</feature>
<dbReference type="OrthoDB" id="329835at2759"/>
<evidence type="ECO:0000259" key="9">
    <source>
        <dbReference type="PROSITE" id="PS52019"/>
    </source>
</evidence>
<keyword evidence="1" id="KW-0596">Phosphopantetheine</keyword>
<evidence type="ECO:0000256" key="6">
    <source>
        <dbReference type="PROSITE-ProRule" id="PRU01363"/>
    </source>
</evidence>
<dbReference type="Pfam" id="PF16197">
    <property type="entry name" value="KAsynt_C_assoc"/>
    <property type="match status" value="1"/>
</dbReference>
<dbReference type="GO" id="GO:0030639">
    <property type="term" value="P:polyketide biosynthetic process"/>
    <property type="evidence" value="ECO:0007669"/>
    <property type="project" value="UniProtKB-ARBA"/>
</dbReference>
<dbReference type="GO" id="GO:0004312">
    <property type="term" value="F:fatty acid synthase activity"/>
    <property type="evidence" value="ECO:0007669"/>
    <property type="project" value="TreeGrafter"/>
</dbReference>
<dbReference type="InterPro" id="IPR020841">
    <property type="entry name" value="PKS_Beta-ketoAc_synthase_dom"/>
</dbReference>
<dbReference type="InterPro" id="IPR016039">
    <property type="entry name" value="Thiolase-like"/>
</dbReference>
<dbReference type="Gene3D" id="3.40.50.720">
    <property type="entry name" value="NAD(P)-binding Rossmann-like Domain"/>
    <property type="match status" value="2"/>
</dbReference>
<dbReference type="Pfam" id="PF21089">
    <property type="entry name" value="PKS_DH_N"/>
    <property type="match status" value="1"/>
</dbReference>
<dbReference type="PANTHER" id="PTHR43775:SF29">
    <property type="entry name" value="ASPERFURANONE POLYKETIDE SYNTHASE AFOG-RELATED"/>
    <property type="match status" value="1"/>
</dbReference>
<comment type="caution">
    <text evidence="10">The sequence shown here is derived from an EMBL/GenBank/DDBJ whole genome shotgun (WGS) entry which is preliminary data.</text>
</comment>
<dbReference type="CDD" id="cd00833">
    <property type="entry name" value="PKS"/>
    <property type="match status" value="1"/>
</dbReference>
<dbReference type="GO" id="GO:0004315">
    <property type="term" value="F:3-oxoacyl-[acyl-carrier-protein] synthase activity"/>
    <property type="evidence" value="ECO:0007669"/>
    <property type="project" value="InterPro"/>
</dbReference>
<dbReference type="InterPro" id="IPR020843">
    <property type="entry name" value="ER"/>
</dbReference>
<dbReference type="PROSITE" id="PS52004">
    <property type="entry name" value="KS3_2"/>
    <property type="match status" value="1"/>
</dbReference>
<dbReference type="SMART" id="SM00825">
    <property type="entry name" value="PKS_KS"/>
    <property type="match status" value="1"/>
</dbReference>
<dbReference type="SMART" id="SM00829">
    <property type="entry name" value="PKS_ER"/>
    <property type="match status" value="1"/>
</dbReference>
<evidence type="ECO:0000313" key="11">
    <source>
        <dbReference type="Proteomes" id="UP000191522"/>
    </source>
</evidence>
<dbReference type="GO" id="GO:1901336">
    <property type="term" value="P:lactone biosynthetic process"/>
    <property type="evidence" value="ECO:0007669"/>
    <property type="project" value="UniProtKB-ARBA"/>
</dbReference>
<dbReference type="Pfam" id="PF14765">
    <property type="entry name" value="PS-DH"/>
    <property type="match status" value="1"/>
</dbReference>
<dbReference type="PROSITE" id="PS52019">
    <property type="entry name" value="PKS_MFAS_DH"/>
    <property type="match status" value="1"/>
</dbReference>
<feature type="region of interest" description="N-terminal hotdog fold" evidence="6">
    <location>
        <begin position="932"/>
        <end position="1062"/>
    </location>
</feature>
<accession>A0A1V6NVR3</accession>
<feature type="region of interest" description="C-terminal hotdog fold" evidence="6">
    <location>
        <begin position="1083"/>
        <end position="1240"/>
    </location>
</feature>
<dbReference type="Gene3D" id="3.30.70.3290">
    <property type="match status" value="1"/>
</dbReference>
<dbReference type="SUPFAM" id="SSF47336">
    <property type="entry name" value="ACP-like"/>
    <property type="match status" value="1"/>
</dbReference>
<dbReference type="InterPro" id="IPR016035">
    <property type="entry name" value="Acyl_Trfase/lysoPLipase"/>
</dbReference>
<dbReference type="Pfam" id="PF02801">
    <property type="entry name" value="Ketoacyl-synt_C"/>
    <property type="match status" value="1"/>
</dbReference>
<feature type="active site" description="Proton acceptor; for dehydratase activity" evidence="6">
    <location>
        <position position="964"/>
    </location>
</feature>
<dbReference type="GO" id="GO:0031177">
    <property type="term" value="F:phosphopantetheine binding"/>
    <property type="evidence" value="ECO:0007669"/>
    <property type="project" value="InterPro"/>
</dbReference>
<dbReference type="InterPro" id="IPR014030">
    <property type="entry name" value="Ketoacyl_synth_N"/>
</dbReference>
<dbReference type="CDD" id="cd05195">
    <property type="entry name" value="enoyl_red"/>
    <property type="match status" value="1"/>
</dbReference>
<protein>
    <submittedName>
        <fullName evidence="10">Uncharacterized protein</fullName>
    </submittedName>
</protein>
<dbReference type="Gene3D" id="3.40.47.10">
    <property type="match status" value="1"/>
</dbReference>
<dbReference type="SMART" id="SM00826">
    <property type="entry name" value="PKS_DH"/>
    <property type="match status" value="1"/>
</dbReference>
<dbReference type="InterPro" id="IPR049551">
    <property type="entry name" value="PKS_DH_C"/>
</dbReference>
<feature type="domain" description="PKS/mFAS DH" evidence="9">
    <location>
        <begin position="932"/>
        <end position="1240"/>
    </location>
</feature>
<dbReference type="STRING" id="69771.A0A1V6NVR3"/>
<dbReference type="OMA" id="IMMDTAC"/>
<keyword evidence="4" id="KW-0560">Oxidoreductase</keyword>
<dbReference type="SUPFAM" id="SSF51735">
    <property type="entry name" value="NAD(P)-binding Rossmann-fold domains"/>
    <property type="match status" value="2"/>
</dbReference>
<dbReference type="InterPro" id="IPR049552">
    <property type="entry name" value="PKS_DH_N"/>
</dbReference>
<keyword evidence="11" id="KW-1185">Reference proteome</keyword>
<evidence type="ECO:0000259" key="7">
    <source>
        <dbReference type="PROSITE" id="PS50075"/>
    </source>
</evidence>
<dbReference type="PROSITE" id="PS50075">
    <property type="entry name" value="CARRIER"/>
    <property type="match status" value="1"/>
</dbReference>
<keyword evidence="3" id="KW-0808">Transferase</keyword>
<dbReference type="Gene3D" id="3.10.129.110">
    <property type="entry name" value="Polyketide synthase dehydratase"/>
    <property type="match status" value="1"/>
</dbReference>
<sequence>MPGLPTAGAANPEMEAIAVIGIGCRFSGGATSVESFWQMLCEGRTGHGTIPPSRYEASAWHHPSHDRKGAINHDSGFFLKEDPSRFDAPFFSITAKEAAGMDPAQRLLLEVAYETFENGGIPIDTLPGSNTAVYSGSMTNDYELLSTRDIYDMPHNSATGNGRTMLANRLSWFFDLQGPSIMMDTACSSSLTAVHLAAQALRSGECGMALVTGASLILHPNFTQRLSYMHMMSADGISHSFDEAANGYGRGEGIGAVLLKPVSQALADGDNIRAIIRGTGINQDGRTPGITLPSPTSQANLIRSTYERHGLSMRDTAYFEAHGTGTPVGDPTELSAVGMTLGQARTPNDEPIYVGSVKTNLGHTEGAAGVASLIKVVLCLEKGTLVPNAGFKNLNPKIRLDNWRIRLSDKTMPWPDHLPQRASINSFGFGGSNAHIIVESVKEAFGEEDLSPPPRVVVFSTFDQAGIDRLGESWSTFLQGQKKAECEIPLKDLAHTMLTRRSHLGFRSFAIADSLDQLQSTLQKGLTKFPRASRKAQTRVAFIFTGQGGQWAGMGRELLRIPTFKESMARSQRILTSLGCPFDILREIRAKTKESRINRPDRSQPITCALQIALVDLLASWSVYPNAVVGHSSGEIAAAYAGGYLTHEDAMRVAWFRGYFSQQIAESDKRGGMLATGLSAESAQKYLAELPPRSVVVACVNSPASTTLSGDVDRIDQLEVTLQKDGVFARKLRIDTAYHSPHMEELVEVVGNAINCIKPEDRHGGSIPMLSSVTKQRVYPAELGGSYWVQNMISSVEFTAAVSQLANLTESSKARKRPVPVKWTTLLEIGPHAVLKGPVNQILQSVNTNMASLPYHSLVTRNQDALRTSAEVAGSLWSTGHAVDLAAVNSSVDSTVPTMVSDLPSYPWNHQTSFWHEPLETAQLRQRKHPRHDILGAPLDYQNALEPRWRNFLRLSENPWMADHVVAGSIVLPAAGMMVMVTEAARQLAEDQTKVKGIEFQDVQFMRGVVIPEEERGLETLLQVTPHPGMPGWYQFGIFSLPSGGSWIQHAKGAFTTRQEAGDDDERTANWEATLARIKDTKRVAQPADIGQAYQWLSHTGGLNVGPCFKTITDVSFCASEPRLWLSGVVTDTKQGMPNEKETPSFIHPTTLDCLFQSALLSCSEALASQNANIPIGVDHVYISDAFQPKPGDQFAVHTETKWRDGKSRSQCIASDPSWSKPWITFEGVHLGRLPFNPNSRKEDQSASHSRYSSVVWSEHLESPVVSRQIRNAMNKSPAVEASSLQLGDWIKRLCHTNGDAKSLITTLDTSSAWLQNVDEFKPSAGKRPRFANVTIALCGSDEAKGNVSDVGTHVIPITALDQLPSSSLPEESYDLVVIDELTMWNEKTSEGVLPFLRTILDRRGFTAIRVPESDLGFAVETLQKFDGLEIHSLTEDRNFIIARRTPVSWSTDSEIFILSGKTKSSSNPISGHLEKIFAAHNVRMVSVGLDQAGSLAGKTVISLLDLAGPWVSNWAADDLERLQDLMKSQYVLWVSPFWSQGAVENIGYGASSGLLRTLRNEHWSTVIPHLLVDAEDLHDEFGLACGILQVMQLTMQENPRQPDMEYRLVQGRLLVPRVLETPTVDEAVHTLLKGPRPVLADLTTDPRPLELKFQDANNAHWEEQQLPAGELPANHTELKVEMATVFDLGDPGKTPETSLPMFEILGKVVRIGSGVRSLAIGDKVVTLASEKSRLSTTLRVSESDTIKISASADPTQAISAPLAYLTAHQILTEVARLSSNSSVLLVGSISQTLRAMIDYAVSKDMQVIVATDSQETADILSLRYPLLKDRILGIRASLESSVSRLTNGCGVEASICLLGGYAGRVAAKCLVPGGQYINMSSEMKLSALPESFIDSGCTFSSPRPQKTFSEKPGVLHASVRHVIDFMDQNQMLERVEAYPQFPISDLQGAFKHCKDTHGRAIVNLQAPGRVPIVLPLPELTGLPAENTYILAGGLGNLGLAFADTLVESGARHLVFLGRSGRTQHSQQVALDLLQARGCRTDVIRCDVSKQEDIDELSSVIQKQNWTVAGVIQCTTVLKDAMFENMTYEEWTQSTDPKIRGTLNLHQLFSKEKSLDFFVALSSVASVIGNMGQANYSAGNGFIDALMEWRRTHGLSGHSINIGLVPDASGMSDISEDQEQRRRRYKHLEGTEIMTAELQTLLRVIISSKLSLPPQIIAGMTDSLSRKNASTAWVLDRKFDHRLSLAVEKSQDSTVQTATLLEAADSLDSAAQIVVNALSEYLADAMATTADTIDPDLPLSALGVDSLKATSVQNWVSRELGAELSSFEFLGSQPTKALARKIASASSFVSHSS</sequence>
<dbReference type="PROSITE" id="PS00606">
    <property type="entry name" value="KS3_1"/>
    <property type="match status" value="1"/>
</dbReference>
<dbReference type="Proteomes" id="UP000191522">
    <property type="component" value="Unassembled WGS sequence"/>
</dbReference>
<feature type="active site" description="Proton donor; for dehydratase activity" evidence="6">
    <location>
        <position position="1153"/>
    </location>
</feature>
<evidence type="ECO:0000259" key="8">
    <source>
        <dbReference type="PROSITE" id="PS52004"/>
    </source>
</evidence>
<keyword evidence="2" id="KW-0597">Phosphoprotein</keyword>
<dbReference type="PANTHER" id="PTHR43775">
    <property type="entry name" value="FATTY ACID SYNTHASE"/>
    <property type="match status" value="1"/>
</dbReference>
<keyword evidence="5" id="KW-0511">Multifunctional enzyme</keyword>
<dbReference type="Gene3D" id="1.10.1200.10">
    <property type="entry name" value="ACP-like"/>
    <property type="match status" value="1"/>
</dbReference>
<dbReference type="Gene3D" id="3.90.180.10">
    <property type="entry name" value="Medium-chain alcohol dehydrogenases, catalytic domain"/>
    <property type="match status" value="1"/>
</dbReference>
<dbReference type="InterPro" id="IPR020807">
    <property type="entry name" value="PKS_DH"/>
</dbReference>
<dbReference type="EMBL" id="MDYL01000030">
    <property type="protein sequence ID" value="OQD68828.1"/>
    <property type="molecule type" value="Genomic_DNA"/>
</dbReference>
<gene>
    <name evidence="10" type="ORF">PENDEC_c030G01352</name>
</gene>
<dbReference type="InterPro" id="IPR049900">
    <property type="entry name" value="PKS_mFAS_DH"/>
</dbReference>
<dbReference type="SUPFAM" id="SSF55048">
    <property type="entry name" value="Probable ACP-binding domain of malonyl-CoA ACP transacylase"/>
    <property type="match status" value="1"/>
</dbReference>
<dbReference type="Pfam" id="PF00698">
    <property type="entry name" value="Acyl_transf_1"/>
    <property type="match status" value="1"/>
</dbReference>
<name>A0A1V6NVR3_PENDC</name>
<dbReference type="SUPFAM" id="SSF53901">
    <property type="entry name" value="Thiolase-like"/>
    <property type="match status" value="1"/>
</dbReference>
<dbReference type="Pfam" id="PF00109">
    <property type="entry name" value="ketoacyl-synt"/>
    <property type="match status" value="1"/>
</dbReference>
<dbReference type="Pfam" id="PF00550">
    <property type="entry name" value="PP-binding"/>
    <property type="match status" value="1"/>
</dbReference>
<dbReference type="InterPro" id="IPR014031">
    <property type="entry name" value="Ketoacyl_synth_C"/>
</dbReference>
<evidence type="ECO:0000256" key="3">
    <source>
        <dbReference type="ARBA" id="ARBA00022679"/>
    </source>
</evidence>
<dbReference type="SMART" id="SM00827">
    <property type="entry name" value="PKS_AT"/>
    <property type="match status" value="1"/>
</dbReference>
<evidence type="ECO:0000256" key="2">
    <source>
        <dbReference type="ARBA" id="ARBA00022553"/>
    </source>
</evidence>
<dbReference type="InterPro" id="IPR009081">
    <property type="entry name" value="PP-bd_ACP"/>
</dbReference>
<proteinExistence type="predicted"/>
<dbReference type="SUPFAM" id="SSF52151">
    <property type="entry name" value="FabD/lysophospholipase-like"/>
    <property type="match status" value="1"/>
</dbReference>
<dbReference type="InterPro" id="IPR036736">
    <property type="entry name" value="ACP-like_sf"/>
</dbReference>
<organism evidence="10 11">
    <name type="scientific">Penicillium decumbens</name>
    <dbReference type="NCBI Taxonomy" id="69771"/>
    <lineage>
        <taxon>Eukaryota</taxon>
        <taxon>Fungi</taxon>
        <taxon>Dikarya</taxon>
        <taxon>Ascomycota</taxon>
        <taxon>Pezizomycotina</taxon>
        <taxon>Eurotiomycetes</taxon>
        <taxon>Eurotiomycetidae</taxon>
        <taxon>Eurotiales</taxon>
        <taxon>Aspergillaceae</taxon>
        <taxon>Penicillium</taxon>
    </lineage>
</organism>
<feature type="domain" description="Carrier" evidence="7">
    <location>
        <begin position="2265"/>
        <end position="2346"/>
    </location>
</feature>
<evidence type="ECO:0000313" key="10">
    <source>
        <dbReference type="EMBL" id="OQD68828.1"/>
    </source>
</evidence>
<dbReference type="InterPro" id="IPR013968">
    <property type="entry name" value="PKS_KR"/>
</dbReference>
<dbReference type="InterPro" id="IPR032821">
    <property type="entry name" value="PKS_assoc"/>
</dbReference>
<dbReference type="InterPro" id="IPR014043">
    <property type="entry name" value="Acyl_transferase_dom"/>
</dbReference>
<dbReference type="SUPFAM" id="SSF50129">
    <property type="entry name" value="GroES-like"/>
    <property type="match status" value="1"/>
</dbReference>
<dbReference type="InterPro" id="IPR050091">
    <property type="entry name" value="PKS_NRPS_Biosynth_Enz"/>
</dbReference>
<dbReference type="Gene3D" id="3.40.366.10">
    <property type="entry name" value="Malonyl-Coenzyme A Acyl Carrier Protein, domain 2"/>
    <property type="match status" value="1"/>
</dbReference>
<dbReference type="InterPro" id="IPR042104">
    <property type="entry name" value="PKS_dehydratase_sf"/>
</dbReference>
<reference evidence="11" key="1">
    <citation type="journal article" date="2017" name="Nat. Microbiol.">
        <title>Global analysis of biosynthetic gene clusters reveals vast potential of secondary metabolite production in Penicillium species.</title>
        <authorList>
            <person name="Nielsen J.C."/>
            <person name="Grijseels S."/>
            <person name="Prigent S."/>
            <person name="Ji B."/>
            <person name="Dainat J."/>
            <person name="Nielsen K.F."/>
            <person name="Frisvad J.C."/>
            <person name="Workman M."/>
            <person name="Nielsen J."/>
        </authorList>
    </citation>
    <scope>NUCLEOTIDE SEQUENCE [LARGE SCALE GENOMIC DNA]</scope>
    <source>
        <strain evidence="11">IBT 11843</strain>
    </source>
</reference>
<evidence type="ECO:0000256" key="4">
    <source>
        <dbReference type="ARBA" id="ARBA00023002"/>
    </source>
</evidence>
<dbReference type="GO" id="GO:0006633">
    <property type="term" value="P:fatty acid biosynthetic process"/>
    <property type="evidence" value="ECO:0007669"/>
    <property type="project" value="InterPro"/>
</dbReference>
<evidence type="ECO:0000256" key="5">
    <source>
        <dbReference type="ARBA" id="ARBA00023268"/>
    </source>
</evidence>